<feature type="compositionally biased region" description="Low complexity" evidence="11">
    <location>
        <begin position="283"/>
        <end position="294"/>
    </location>
</feature>
<keyword evidence="4 10" id="KW-0863">Zinc-finger</keyword>
<keyword evidence="2" id="KW-0479">Metal-binding</keyword>
<protein>
    <submittedName>
        <fullName evidence="13">Related to zinc finger protein SFP1</fullName>
    </submittedName>
</protein>
<name>A0A1L7WQS1_9HELO</name>
<dbReference type="PANTHER" id="PTHR23057:SF0">
    <property type="entry name" value="JUXTAPOSED WITH ANOTHER ZINC FINGER PROTEIN 1"/>
    <property type="match status" value="1"/>
</dbReference>
<feature type="compositionally biased region" description="Polar residues" evidence="11">
    <location>
        <begin position="58"/>
        <end position="82"/>
    </location>
</feature>
<dbReference type="GO" id="GO:0003677">
    <property type="term" value="F:DNA binding"/>
    <property type="evidence" value="ECO:0007669"/>
    <property type="project" value="UniProtKB-KW"/>
</dbReference>
<dbReference type="Proteomes" id="UP000184330">
    <property type="component" value="Unassembled WGS sequence"/>
</dbReference>
<keyword evidence="14" id="KW-1185">Reference proteome</keyword>
<evidence type="ECO:0000313" key="13">
    <source>
        <dbReference type="EMBL" id="CZR55114.1"/>
    </source>
</evidence>
<proteinExistence type="predicted"/>
<accession>A0A1L7WQS1</accession>
<dbReference type="FunFam" id="3.30.160.60:FF:000676">
    <property type="entry name" value="C2H2 transcription factor (Sfp1)"/>
    <property type="match status" value="1"/>
</dbReference>
<feature type="domain" description="C2H2-type" evidence="12">
    <location>
        <begin position="527"/>
        <end position="557"/>
    </location>
</feature>
<feature type="region of interest" description="Disordered" evidence="11">
    <location>
        <begin position="1"/>
        <end position="135"/>
    </location>
</feature>
<evidence type="ECO:0000256" key="5">
    <source>
        <dbReference type="ARBA" id="ARBA00022833"/>
    </source>
</evidence>
<feature type="domain" description="C2H2-type" evidence="12">
    <location>
        <begin position="588"/>
        <end position="615"/>
    </location>
</feature>
<dbReference type="PANTHER" id="PTHR23057">
    <property type="entry name" value="JUXTAPOSED WITH ANOTHER ZINC FINGER PROTEIN 1"/>
    <property type="match status" value="1"/>
</dbReference>
<dbReference type="SUPFAM" id="SSF57667">
    <property type="entry name" value="beta-beta-alpha zinc fingers"/>
    <property type="match status" value="1"/>
</dbReference>
<keyword evidence="5" id="KW-0862">Zinc</keyword>
<evidence type="ECO:0000259" key="12">
    <source>
        <dbReference type="PROSITE" id="PS50157"/>
    </source>
</evidence>
<dbReference type="EMBL" id="FJOG01000006">
    <property type="protein sequence ID" value="CZR55114.1"/>
    <property type="molecule type" value="Genomic_DNA"/>
</dbReference>
<feature type="compositionally biased region" description="Polar residues" evidence="11">
    <location>
        <begin position="377"/>
        <end position="410"/>
    </location>
</feature>
<dbReference type="FunFam" id="3.30.160.60:FF:000322">
    <property type="entry name" value="GDNF-inducible zinc finger protein 1"/>
    <property type="match status" value="1"/>
</dbReference>
<dbReference type="AlphaFoldDB" id="A0A1L7WQS1"/>
<dbReference type="OrthoDB" id="3269380at2759"/>
<dbReference type="InterPro" id="IPR051580">
    <property type="entry name" value="ZnF-Chromatin_assoc"/>
</dbReference>
<evidence type="ECO:0000256" key="8">
    <source>
        <dbReference type="ARBA" id="ARBA00023163"/>
    </source>
</evidence>
<feature type="compositionally biased region" description="Low complexity" evidence="11">
    <location>
        <begin position="240"/>
        <end position="260"/>
    </location>
</feature>
<evidence type="ECO:0000313" key="14">
    <source>
        <dbReference type="Proteomes" id="UP000184330"/>
    </source>
</evidence>
<evidence type="ECO:0000256" key="9">
    <source>
        <dbReference type="ARBA" id="ARBA00023242"/>
    </source>
</evidence>
<evidence type="ECO:0000256" key="3">
    <source>
        <dbReference type="ARBA" id="ARBA00022737"/>
    </source>
</evidence>
<dbReference type="Gene3D" id="3.30.160.60">
    <property type="entry name" value="Classic Zinc Finger"/>
    <property type="match status" value="2"/>
</dbReference>
<dbReference type="PROSITE" id="PS50157">
    <property type="entry name" value="ZINC_FINGER_C2H2_2"/>
    <property type="match status" value="2"/>
</dbReference>
<evidence type="ECO:0000256" key="2">
    <source>
        <dbReference type="ARBA" id="ARBA00022723"/>
    </source>
</evidence>
<dbReference type="GO" id="GO:0008270">
    <property type="term" value="F:zinc ion binding"/>
    <property type="evidence" value="ECO:0007669"/>
    <property type="project" value="UniProtKB-KW"/>
</dbReference>
<comment type="subcellular location">
    <subcellularLocation>
        <location evidence="1">Nucleus</location>
    </subcellularLocation>
</comment>
<feature type="region of interest" description="Disordered" evidence="11">
    <location>
        <begin position="213"/>
        <end position="300"/>
    </location>
</feature>
<organism evidence="13 14">
    <name type="scientific">Phialocephala subalpina</name>
    <dbReference type="NCBI Taxonomy" id="576137"/>
    <lineage>
        <taxon>Eukaryota</taxon>
        <taxon>Fungi</taxon>
        <taxon>Dikarya</taxon>
        <taxon>Ascomycota</taxon>
        <taxon>Pezizomycotina</taxon>
        <taxon>Leotiomycetes</taxon>
        <taxon>Helotiales</taxon>
        <taxon>Mollisiaceae</taxon>
        <taxon>Phialocephala</taxon>
        <taxon>Phialocephala fortinii species complex</taxon>
    </lineage>
</organism>
<dbReference type="GO" id="GO:0005634">
    <property type="term" value="C:nucleus"/>
    <property type="evidence" value="ECO:0007669"/>
    <property type="project" value="UniProtKB-SubCell"/>
</dbReference>
<feature type="compositionally biased region" description="Low complexity" evidence="11">
    <location>
        <begin position="326"/>
        <end position="340"/>
    </location>
</feature>
<dbReference type="STRING" id="576137.A0A1L7WQS1"/>
<keyword evidence="8" id="KW-0804">Transcription</keyword>
<feature type="compositionally biased region" description="Polar residues" evidence="11">
    <location>
        <begin position="341"/>
        <end position="366"/>
    </location>
</feature>
<reference evidence="13 14" key="1">
    <citation type="submission" date="2016-03" db="EMBL/GenBank/DDBJ databases">
        <authorList>
            <person name="Ploux O."/>
        </authorList>
    </citation>
    <scope>NUCLEOTIDE SEQUENCE [LARGE SCALE GENOMIC DNA]</scope>
    <source>
        <strain evidence="13 14">UAMH 11012</strain>
    </source>
</reference>
<evidence type="ECO:0000256" key="4">
    <source>
        <dbReference type="ARBA" id="ARBA00022771"/>
    </source>
</evidence>
<feature type="compositionally biased region" description="Low complexity" evidence="11">
    <location>
        <begin position="32"/>
        <end position="43"/>
    </location>
</feature>
<feature type="compositionally biased region" description="Polar residues" evidence="11">
    <location>
        <begin position="91"/>
        <end position="102"/>
    </location>
</feature>
<dbReference type="InterPro" id="IPR036236">
    <property type="entry name" value="Znf_C2H2_sf"/>
</dbReference>
<evidence type="ECO:0000256" key="1">
    <source>
        <dbReference type="ARBA" id="ARBA00004123"/>
    </source>
</evidence>
<feature type="region of interest" description="Disordered" evidence="11">
    <location>
        <begin position="314"/>
        <end position="414"/>
    </location>
</feature>
<evidence type="ECO:0000256" key="11">
    <source>
        <dbReference type="SAM" id="MobiDB-lite"/>
    </source>
</evidence>
<keyword evidence="9" id="KW-0539">Nucleus</keyword>
<gene>
    <name evidence="13" type="ORF">PAC_05000</name>
</gene>
<dbReference type="InterPro" id="IPR013087">
    <property type="entry name" value="Znf_C2H2_type"/>
</dbReference>
<sequence length="647" mass="70071">MPGVISDWLFHKSASQNNDDPPPHISDEVDTTDSPSSTWSSLQPPTPDDIDSSHRFTMPSTSPIDIATPTRNSSSPSSQGQQVKFHDTDSHTSAIMSGTAFDSSMGRGRQDSFAGAKPISMNNPNRNADGRPRRESLAGSLVQGMSWGGVSVGSWIRDDIIMAGTSPFPYQSPSFHSSSYLPKLEANFMRDFACCGQTLPTLHDLLQHYEEAHAQQTPQSMRTASAAARARENSTPNSKAAIAAQAASAVQQQAQQQQAQSRPQGLQMPQGGPSVGGIQLMRQQQQSQPSTPVQKNVQQAVSEDMDGVEDMEMDDAIGPLDNAPETPVQTHQQPVQPPQQSMFGQQRPNLNLNSAGLQHSGLRTSQPPTPATAGFGFQNNPTVSSVNTPTLSAQPIQQQSHQFSPDTSVPGTPAGEMEDNFANMPMNMGMGNMNMMGNMNFPFGMNDSLGLDLCIDEPAKRLYSPNGFTNNQQRLQQQFAQFGLGQGNFSNNSDLMRAYQQQQMMQMNGMGNAQAAALMMGEEHKPFRCPVIGCEKAYKNQNGLKYHKTHGHQTQQLHENGDGTFSIVNPETSTPYPGTLGMEKEKPYKCDVCGKRYKNLNGLKYHKQHSPPCNPDLKLGNQLAAAGLGPLGVNVPGLPGIGEEGMM</sequence>
<keyword evidence="7" id="KW-0238">DNA-binding</keyword>
<evidence type="ECO:0000256" key="10">
    <source>
        <dbReference type="PROSITE-ProRule" id="PRU00042"/>
    </source>
</evidence>
<evidence type="ECO:0000256" key="7">
    <source>
        <dbReference type="ARBA" id="ARBA00023125"/>
    </source>
</evidence>
<dbReference type="SMART" id="SM00355">
    <property type="entry name" value="ZnF_C2H2"/>
    <property type="match status" value="3"/>
</dbReference>
<dbReference type="PROSITE" id="PS00028">
    <property type="entry name" value="ZINC_FINGER_C2H2_1"/>
    <property type="match status" value="1"/>
</dbReference>
<keyword evidence="6" id="KW-0805">Transcription regulation</keyword>
<evidence type="ECO:0000256" key="6">
    <source>
        <dbReference type="ARBA" id="ARBA00023015"/>
    </source>
</evidence>
<keyword evidence="3" id="KW-0677">Repeat</keyword>